<dbReference type="InterPro" id="IPR014710">
    <property type="entry name" value="RmlC-like_jellyroll"/>
</dbReference>
<dbReference type="CDD" id="cd07005">
    <property type="entry name" value="cupin_WbuC-like"/>
    <property type="match status" value="1"/>
</dbReference>
<dbReference type="AlphaFoldDB" id="A0A6V8MIU0"/>
<dbReference type="InterPro" id="IPR046058">
    <property type="entry name" value="WbuC_cupin"/>
</dbReference>
<dbReference type="Gene3D" id="2.60.120.10">
    <property type="entry name" value="Jelly Rolls"/>
    <property type="match status" value="1"/>
</dbReference>
<dbReference type="Pfam" id="PF19480">
    <property type="entry name" value="DUF6016"/>
    <property type="match status" value="1"/>
</dbReference>
<evidence type="ECO:0000259" key="1">
    <source>
        <dbReference type="Pfam" id="PF19480"/>
    </source>
</evidence>
<accession>A0A6V8MIU0</accession>
<feature type="domain" description="Cupin fold metalloprotein WbuC cupin" evidence="1">
    <location>
        <begin position="4"/>
        <end position="87"/>
    </location>
</feature>
<name>A0A6V8MIU0_9BACT</name>
<dbReference type="NCBIfam" id="TIGR04366">
    <property type="entry name" value="cupin_WbuC"/>
    <property type="match status" value="1"/>
</dbReference>
<gene>
    <name evidence="2" type="ORF">GMST_21910</name>
</gene>
<proteinExistence type="predicted"/>
<keyword evidence="3" id="KW-1185">Reference proteome</keyword>
<dbReference type="Proteomes" id="UP000556026">
    <property type="component" value="Unassembled WGS sequence"/>
</dbReference>
<dbReference type="RefSeq" id="WP_183354685.1">
    <property type="nucleotide sequence ID" value="NZ_BLXX01000005.1"/>
</dbReference>
<dbReference type="SUPFAM" id="SSF51182">
    <property type="entry name" value="RmlC-like cupins"/>
    <property type="match status" value="1"/>
</dbReference>
<evidence type="ECO:0000313" key="2">
    <source>
        <dbReference type="EMBL" id="GFO59866.1"/>
    </source>
</evidence>
<protein>
    <recommendedName>
        <fullName evidence="1">Cupin fold metalloprotein WbuC cupin domain-containing protein</fullName>
    </recommendedName>
</protein>
<reference evidence="3" key="1">
    <citation type="submission" date="2020-06" db="EMBL/GenBank/DDBJ databases">
        <title>Draft genomic sequence of Geomonas sp. Red330.</title>
        <authorList>
            <person name="Itoh H."/>
            <person name="Zhenxing X."/>
            <person name="Ushijima N."/>
            <person name="Masuda Y."/>
            <person name="Shiratori Y."/>
            <person name="Senoo K."/>
        </authorList>
    </citation>
    <scope>NUCLEOTIDE SEQUENCE [LARGE SCALE GENOMIC DNA]</scope>
    <source>
        <strain evidence="3">Red330</strain>
    </source>
</reference>
<evidence type="ECO:0000313" key="3">
    <source>
        <dbReference type="Proteomes" id="UP000556026"/>
    </source>
</evidence>
<dbReference type="InterPro" id="IPR011051">
    <property type="entry name" value="RmlC_Cupin_sf"/>
</dbReference>
<sequence length="155" mass="17082">MQVVDTTLLDQVTAQARTAPRLRKNHNLHKSDASCCHRLLNAIEPGTYIRPHRHLDVEKDETFVCLRGRLGVVTFDEKGEVQESVLLEACGEKLAADVPHGTYHTAVSLEPGTIFFEAKAGPYLPLLTDEKGEFAPEEGSPEAAQYLARLTALFA</sequence>
<dbReference type="EMBL" id="BLXX01000005">
    <property type="protein sequence ID" value="GFO59866.1"/>
    <property type="molecule type" value="Genomic_DNA"/>
</dbReference>
<organism evidence="2 3">
    <name type="scientific">Geomonas silvestris</name>
    <dbReference type="NCBI Taxonomy" id="2740184"/>
    <lineage>
        <taxon>Bacteria</taxon>
        <taxon>Pseudomonadati</taxon>
        <taxon>Thermodesulfobacteriota</taxon>
        <taxon>Desulfuromonadia</taxon>
        <taxon>Geobacterales</taxon>
        <taxon>Geobacteraceae</taxon>
        <taxon>Geomonas</taxon>
    </lineage>
</organism>
<dbReference type="InterPro" id="IPR027565">
    <property type="entry name" value="Cupin_WbuC"/>
</dbReference>
<comment type="caution">
    <text evidence="2">The sequence shown here is derived from an EMBL/GenBank/DDBJ whole genome shotgun (WGS) entry which is preliminary data.</text>
</comment>